<organism evidence="1 2">
    <name type="scientific">Brevibacillus gelatini</name>
    <dbReference type="NCBI Taxonomy" id="1655277"/>
    <lineage>
        <taxon>Bacteria</taxon>
        <taxon>Bacillati</taxon>
        <taxon>Bacillota</taxon>
        <taxon>Bacilli</taxon>
        <taxon>Bacillales</taxon>
        <taxon>Paenibacillaceae</taxon>
        <taxon>Brevibacillus</taxon>
    </lineage>
</organism>
<dbReference type="RefSeq" id="WP_122903008.1">
    <property type="nucleotide sequence ID" value="NZ_RHHS01000006.1"/>
</dbReference>
<dbReference type="AlphaFoldDB" id="A0A3M8BDJ8"/>
<dbReference type="EMBL" id="RHHS01000006">
    <property type="protein sequence ID" value="RNB61501.1"/>
    <property type="molecule type" value="Genomic_DNA"/>
</dbReference>
<protein>
    <submittedName>
        <fullName evidence="1">Uncharacterized protein</fullName>
    </submittedName>
</protein>
<comment type="caution">
    <text evidence="1">The sequence shown here is derived from an EMBL/GenBank/DDBJ whole genome shotgun (WGS) entry which is preliminary data.</text>
</comment>
<dbReference type="Proteomes" id="UP000268829">
    <property type="component" value="Unassembled WGS sequence"/>
</dbReference>
<gene>
    <name evidence="1" type="ORF">EDM57_01485</name>
</gene>
<accession>A0A3M8BDJ8</accession>
<proteinExistence type="predicted"/>
<dbReference type="OrthoDB" id="2064333at2"/>
<evidence type="ECO:0000313" key="1">
    <source>
        <dbReference type="EMBL" id="RNB61501.1"/>
    </source>
</evidence>
<keyword evidence="2" id="KW-1185">Reference proteome</keyword>
<sequence length="208" mass="24235">MSGQMDKQAAIHDFWQTHVKDRWQHDLIEIDQRYREQKESIESSLCDTFHALCAQAARQQEQGEKGEICTIYFSFLRTSILENRAAYRLDAYDENWFLDRTECSVVWEADFIFAPLFRRMAELETVKSSYARKITSMDIERIKLMEAIKYHLLTVEFVKSMVPVLLECQGYCQMAKSPEICLLAGEFRDQAEVLYAHPGPAEKQTKGA</sequence>
<name>A0A3M8BDJ8_9BACL</name>
<evidence type="ECO:0000313" key="2">
    <source>
        <dbReference type="Proteomes" id="UP000268829"/>
    </source>
</evidence>
<reference evidence="1 2" key="1">
    <citation type="submission" date="2018-10" db="EMBL/GenBank/DDBJ databases">
        <title>Phylogenomics of Brevibacillus.</title>
        <authorList>
            <person name="Dunlap C."/>
        </authorList>
    </citation>
    <scope>NUCLEOTIDE SEQUENCE [LARGE SCALE GENOMIC DNA]</scope>
    <source>
        <strain evidence="1 2">DSM 100115</strain>
    </source>
</reference>